<accession>A0A7T0KFN8</accession>
<dbReference type="InterPro" id="IPR011252">
    <property type="entry name" value="Fibrogen-bd_dom1"/>
</dbReference>
<dbReference type="GO" id="GO:0007155">
    <property type="term" value="P:cell adhesion"/>
    <property type="evidence" value="ECO:0007669"/>
    <property type="project" value="InterPro"/>
</dbReference>
<comment type="subcellular location">
    <subcellularLocation>
        <location evidence="1">Secreted</location>
        <location evidence="1">Cell wall</location>
        <topology evidence="1">Peptidoglycan-anchor</topology>
    </subcellularLocation>
</comment>
<evidence type="ECO:0000256" key="1">
    <source>
        <dbReference type="ARBA" id="ARBA00004168"/>
    </source>
</evidence>
<proteinExistence type="predicted"/>
<gene>
    <name evidence="9" type="ORF">G7Y31_09855</name>
</gene>
<dbReference type="Proteomes" id="UP000594681">
    <property type="component" value="Chromosome"/>
</dbReference>
<protein>
    <submittedName>
        <fullName evidence="9">LPXTG cell wall anchor domain-containing protein</fullName>
    </submittedName>
</protein>
<feature type="region of interest" description="Disordered" evidence="6">
    <location>
        <begin position="365"/>
        <end position="436"/>
    </location>
</feature>
<dbReference type="KEGG" id="cliz:G7Y31_09855"/>
<evidence type="ECO:0000259" key="8">
    <source>
        <dbReference type="Pfam" id="PF17961"/>
    </source>
</evidence>
<reference evidence="9 10" key="1">
    <citation type="submission" date="2020-11" db="EMBL/GenBank/DDBJ databases">
        <title>Corynebacterium sp. ZJ-599.</title>
        <authorList>
            <person name="Zhou J."/>
        </authorList>
    </citation>
    <scope>NUCLEOTIDE SEQUENCE [LARGE SCALE GENOMIC DNA]</scope>
    <source>
        <strain evidence="9 10">ZJ-599</strain>
    </source>
</reference>
<name>A0A7T0KFN8_9CORY</name>
<dbReference type="Gene3D" id="2.60.40.1280">
    <property type="match status" value="1"/>
</dbReference>
<evidence type="ECO:0000256" key="7">
    <source>
        <dbReference type="SAM" id="Phobius"/>
    </source>
</evidence>
<keyword evidence="4" id="KW-0732">Signal</keyword>
<dbReference type="InterPro" id="IPR008966">
    <property type="entry name" value="Adhesion_dom_sf"/>
</dbReference>
<dbReference type="RefSeq" id="WP_165009624.1">
    <property type="nucleotide sequence ID" value="NZ_CP064954.1"/>
</dbReference>
<feature type="transmembrane region" description="Helical" evidence="7">
    <location>
        <begin position="445"/>
        <end position="463"/>
    </location>
</feature>
<evidence type="ECO:0000256" key="5">
    <source>
        <dbReference type="ARBA" id="ARBA00023088"/>
    </source>
</evidence>
<dbReference type="NCBIfam" id="TIGR01167">
    <property type="entry name" value="LPXTG_anchor"/>
    <property type="match status" value="1"/>
</dbReference>
<organism evidence="9 10">
    <name type="scientific">Corynebacterium lizhenjunii</name>
    <dbReference type="NCBI Taxonomy" id="2709394"/>
    <lineage>
        <taxon>Bacteria</taxon>
        <taxon>Bacillati</taxon>
        <taxon>Actinomycetota</taxon>
        <taxon>Actinomycetes</taxon>
        <taxon>Mycobacteriales</taxon>
        <taxon>Corynebacteriaceae</taxon>
        <taxon>Corynebacterium</taxon>
    </lineage>
</organism>
<feature type="compositionally biased region" description="Low complexity" evidence="6">
    <location>
        <begin position="196"/>
        <end position="260"/>
    </location>
</feature>
<evidence type="ECO:0000313" key="10">
    <source>
        <dbReference type="Proteomes" id="UP000594681"/>
    </source>
</evidence>
<sequence length="468" mass="47666">MKKALKKKPLKKSQGSLKPCALVVAAAVAVTPLVVVHGHSPVASAQSTCPTATSQLRAEDLLKKATIDGKDNPTVTTGGEAFPLKLEWDAQGQHLAEGSFFELKLPQDVFDTSKADAKPFEVKDSKDAVVGCGTLSNTGELKVVFTKAAANLAVPTGTVEIRVAFTPTAAPSAESKDERKRVSFTPTVNLELNIKAASPTTTQPSATAEPTATSEPAASAEATATATTEPTSTAAATESAQPTSTASADATATSEPAASTKSVEQTTAQSAPVDAEPTATEALSTESAATESRATSQLSTEASTTESAEPSTPASSEPTTTESVAPTTTAENLSNIPDWAWLLPLLPALVPVADFYAKGGPAAVSTTASTTATSRTSARPTSAVKGTSSARPTASAELVKRGGGAAKTTSKSSKTKAKSTKSTKAKSTKSKKRDKLADTGASVKGLLVMALLLILAGAGLLTLRRRES</sequence>
<feature type="compositionally biased region" description="Polar residues" evidence="6">
    <location>
        <begin position="261"/>
        <end position="270"/>
    </location>
</feature>
<keyword evidence="7" id="KW-0812">Transmembrane</keyword>
<evidence type="ECO:0000256" key="2">
    <source>
        <dbReference type="ARBA" id="ARBA00022512"/>
    </source>
</evidence>
<feature type="domain" description="SDR-like Ig" evidence="8">
    <location>
        <begin position="80"/>
        <end position="172"/>
    </location>
</feature>
<evidence type="ECO:0000256" key="6">
    <source>
        <dbReference type="SAM" id="MobiDB-lite"/>
    </source>
</evidence>
<dbReference type="EMBL" id="CP064954">
    <property type="protein sequence ID" value="QPK78828.1"/>
    <property type="molecule type" value="Genomic_DNA"/>
</dbReference>
<keyword evidence="3" id="KW-0964">Secreted</keyword>
<feature type="compositionally biased region" description="Low complexity" evidence="6">
    <location>
        <begin position="365"/>
        <end position="384"/>
    </location>
</feature>
<keyword evidence="5" id="KW-0572">Peptidoglycan-anchor</keyword>
<evidence type="ECO:0000256" key="4">
    <source>
        <dbReference type="ARBA" id="ARBA00022729"/>
    </source>
</evidence>
<keyword evidence="7" id="KW-1133">Transmembrane helix</keyword>
<feature type="compositionally biased region" description="Basic residues" evidence="6">
    <location>
        <begin position="413"/>
        <end position="434"/>
    </location>
</feature>
<dbReference type="SUPFAM" id="SSF49401">
    <property type="entry name" value="Bacterial adhesins"/>
    <property type="match status" value="1"/>
</dbReference>
<dbReference type="AlphaFoldDB" id="A0A7T0KFN8"/>
<dbReference type="InterPro" id="IPR041171">
    <property type="entry name" value="SDR_Ig"/>
</dbReference>
<feature type="region of interest" description="Disordered" evidence="6">
    <location>
        <begin position="193"/>
        <end position="328"/>
    </location>
</feature>
<keyword evidence="10" id="KW-1185">Reference proteome</keyword>
<feature type="compositionally biased region" description="Low complexity" evidence="6">
    <location>
        <begin position="275"/>
        <end position="328"/>
    </location>
</feature>
<evidence type="ECO:0000313" key="9">
    <source>
        <dbReference type="EMBL" id="QPK78828.1"/>
    </source>
</evidence>
<evidence type="ECO:0000256" key="3">
    <source>
        <dbReference type="ARBA" id="ARBA00022525"/>
    </source>
</evidence>
<keyword evidence="2" id="KW-0134">Cell wall</keyword>
<keyword evidence="7" id="KW-0472">Membrane</keyword>
<dbReference type="Pfam" id="PF17961">
    <property type="entry name" value="Big_8"/>
    <property type="match status" value="1"/>
</dbReference>